<dbReference type="EMBL" id="QGKY02001250">
    <property type="protein sequence ID" value="KAF2562291.1"/>
    <property type="molecule type" value="Genomic_DNA"/>
</dbReference>
<dbReference type="AlphaFoldDB" id="A0A8S9HTB9"/>
<name>A0A8S9HTB9_BRACR</name>
<proteinExistence type="predicted"/>
<organism evidence="1">
    <name type="scientific">Brassica cretica</name>
    <name type="common">Mustard</name>
    <dbReference type="NCBI Taxonomy" id="69181"/>
    <lineage>
        <taxon>Eukaryota</taxon>
        <taxon>Viridiplantae</taxon>
        <taxon>Streptophyta</taxon>
        <taxon>Embryophyta</taxon>
        <taxon>Tracheophyta</taxon>
        <taxon>Spermatophyta</taxon>
        <taxon>Magnoliopsida</taxon>
        <taxon>eudicotyledons</taxon>
        <taxon>Gunneridae</taxon>
        <taxon>Pentapetalae</taxon>
        <taxon>rosids</taxon>
        <taxon>malvids</taxon>
        <taxon>Brassicales</taxon>
        <taxon>Brassicaceae</taxon>
        <taxon>Brassiceae</taxon>
        <taxon>Brassica</taxon>
    </lineage>
</organism>
<gene>
    <name evidence="1" type="ORF">F2Q70_00017656</name>
</gene>
<comment type="caution">
    <text evidence="1">The sequence shown here is derived from an EMBL/GenBank/DDBJ whole genome shotgun (WGS) entry which is preliminary data.</text>
</comment>
<evidence type="ECO:0000313" key="1">
    <source>
        <dbReference type="EMBL" id="KAF2562291.1"/>
    </source>
</evidence>
<reference evidence="1" key="1">
    <citation type="submission" date="2019-12" db="EMBL/GenBank/DDBJ databases">
        <title>Genome sequencing and annotation of Brassica cretica.</title>
        <authorList>
            <person name="Studholme D.J."/>
            <person name="Sarris P.F."/>
        </authorList>
    </citation>
    <scope>NUCLEOTIDE SEQUENCE</scope>
    <source>
        <strain evidence="1">PFS-102/07</strain>
        <tissue evidence="1">Leaf</tissue>
    </source>
</reference>
<sequence>MFAFDAALDGGGTETDCTSDAAYASCLFMLELNFHSGSSIYSSQWFSCLASHTSRSNSPVAHPPSSHCRGGDGCYTDPPGYSRSVWPLAYGFPASELKFLLHQHLLIFTLIQMRIRLAIEMSTRIWEPTLST</sequence>
<protein>
    <submittedName>
        <fullName evidence="1">Uncharacterized protein</fullName>
    </submittedName>
</protein>
<accession>A0A8S9HTB9</accession>